<dbReference type="Proteomes" id="UP000093000">
    <property type="component" value="Unassembled WGS sequence"/>
</dbReference>
<reference evidence="2 3" key="1">
    <citation type="submission" date="2016-03" db="EMBL/GenBank/DDBJ databases">
        <title>Choanephora cucurbitarum.</title>
        <authorList>
            <person name="Min B."/>
            <person name="Park H."/>
            <person name="Park J.-H."/>
            <person name="Shin H.-D."/>
            <person name="Choi I.-G."/>
        </authorList>
    </citation>
    <scope>NUCLEOTIDE SEQUENCE [LARGE SCALE GENOMIC DNA]</scope>
    <source>
        <strain evidence="2 3">KUS-F28377</strain>
    </source>
</reference>
<accession>A0A1C7N3Z5</accession>
<gene>
    <name evidence="2" type="ORF">A0J61_08577</name>
</gene>
<proteinExistence type="predicted"/>
<dbReference type="InParanoid" id="A0A1C7N3Z5"/>
<dbReference type="AlphaFoldDB" id="A0A1C7N3Z5"/>
<feature type="compositionally biased region" description="Polar residues" evidence="1">
    <location>
        <begin position="72"/>
        <end position="81"/>
    </location>
</feature>
<evidence type="ECO:0000313" key="2">
    <source>
        <dbReference type="EMBL" id="OBZ83376.1"/>
    </source>
</evidence>
<comment type="caution">
    <text evidence="2">The sequence shown here is derived from an EMBL/GenBank/DDBJ whole genome shotgun (WGS) entry which is preliminary data.</text>
</comment>
<evidence type="ECO:0000256" key="1">
    <source>
        <dbReference type="SAM" id="MobiDB-lite"/>
    </source>
</evidence>
<organism evidence="2 3">
    <name type="scientific">Choanephora cucurbitarum</name>
    <dbReference type="NCBI Taxonomy" id="101091"/>
    <lineage>
        <taxon>Eukaryota</taxon>
        <taxon>Fungi</taxon>
        <taxon>Fungi incertae sedis</taxon>
        <taxon>Mucoromycota</taxon>
        <taxon>Mucoromycotina</taxon>
        <taxon>Mucoromycetes</taxon>
        <taxon>Mucorales</taxon>
        <taxon>Mucorineae</taxon>
        <taxon>Choanephoraceae</taxon>
        <taxon>Choanephoroideae</taxon>
        <taxon>Choanephora</taxon>
    </lineage>
</organism>
<protein>
    <submittedName>
        <fullName evidence="2">Uncharacterized protein</fullName>
    </submittedName>
</protein>
<keyword evidence="3" id="KW-1185">Reference proteome</keyword>
<dbReference type="EMBL" id="LUGH01000673">
    <property type="protein sequence ID" value="OBZ83376.1"/>
    <property type="molecule type" value="Genomic_DNA"/>
</dbReference>
<evidence type="ECO:0000313" key="3">
    <source>
        <dbReference type="Proteomes" id="UP000093000"/>
    </source>
</evidence>
<sequence length="110" mass="12380">MYPTTTTSYFADPVMAVSTTNTMDLPTTNYNPYVTSNSNKDASTLLNDANLGFGKTSMSQFESYKYAPQHSLSATSNVPYSQQQQHQQQAYEESLIEDPTDPTKHYNVYQ</sequence>
<name>A0A1C7N3Z5_9FUNG</name>
<feature type="region of interest" description="Disordered" evidence="1">
    <location>
        <begin position="72"/>
        <end position="110"/>
    </location>
</feature>